<proteinExistence type="predicted"/>
<evidence type="ECO:0000313" key="4">
    <source>
        <dbReference type="Proteomes" id="UP000027665"/>
    </source>
</evidence>
<sequence length="139" mass="14659">MKNRSIIIAVVVIAIAAAAVLYIASSTPASYKDGSYSGEAVGGAFGDTKVTVTISGGKIIACRMENVDKLGNPKDENYGRGGTDADYQLAQYALQGMAKYPQMLIEMQNVDKMDAVSGATVTFREFQAAVHQALAEASK</sequence>
<name>A0A073IPL0_9BACT</name>
<organism evidence="3 4">
    <name type="scientific">Synergistes jonesii</name>
    <dbReference type="NCBI Taxonomy" id="2754"/>
    <lineage>
        <taxon>Bacteria</taxon>
        <taxon>Thermotogati</taxon>
        <taxon>Synergistota</taxon>
        <taxon>Synergistia</taxon>
        <taxon>Synergistales</taxon>
        <taxon>Synergistaceae</taxon>
        <taxon>Synergistes</taxon>
    </lineage>
</organism>
<dbReference type="GeneID" id="90983602"/>
<dbReference type="AlphaFoldDB" id="A0A073IPL0"/>
<dbReference type="eggNOG" id="COG4939">
    <property type="taxonomic scope" value="Bacteria"/>
</dbReference>
<dbReference type="InterPro" id="IPR007329">
    <property type="entry name" value="FMN-bd"/>
</dbReference>
<evidence type="ECO:0000259" key="2">
    <source>
        <dbReference type="SMART" id="SM00900"/>
    </source>
</evidence>
<dbReference type="Gene3D" id="3.90.1010.20">
    <property type="match status" value="1"/>
</dbReference>
<evidence type="ECO:0000256" key="1">
    <source>
        <dbReference type="SAM" id="Phobius"/>
    </source>
</evidence>
<comment type="caution">
    <text evidence="3">The sequence shown here is derived from an EMBL/GenBank/DDBJ whole genome shotgun (WGS) entry which is preliminary data.</text>
</comment>
<dbReference type="SMART" id="SM00900">
    <property type="entry name" value="FMN_bind"/>
    <property type="match status" value="1"/>
</dbReference>
<dbReference type="OrthoDB" id="5839at2"/>
<dbReference type="RefSeq" id="WP_037976048.1">
    <property type="nucleotide sequence ID" value="NZ_JAXDSK010000034.1"/>
</dbReference>
<keyword evidence="4" id="KW-1185">Reference proteome</keyword>
<gene>
    <name evidence="3" type="ORF">EH55_04715</name>
</gene>
<keyword evidence="1" id="KW-1133">Transmembrane helix</keyword>
<feature type="domain" description="FMN-binding" evidence="2">
    <location>
        <begin position="43"/>
        <end position="137"/>
    </location>
</feature>
<reference evidence="3 4" key="1">
    <citation type="submission" date="2014-04" db="EMBL/GenBank/DDBJ databases">
        <title>Draft Genome Sequence of Synergistes jonesii.</title>
        <authorList>
            <person name="Coil D.A."/>
            <person name="Eisen J.A."/>
            <person name="Holland-Moritz H.E."/>
        </authorList>
    </citation>
    <scope>NUCLEOTIDE SEQUENCE [LARGE SCALE GENOMIC DNA]</scope>
    <source>
        <strain evidence="3 4">78-1</strain>
    </source>
</reference>
<dbReference type="Proteomes" id="UP000027665">
    <property type="component" value="Unassembled WGS sequence"/>
</dbReference>
<keyword evidence="1" id="KW-0812">Transmembrane</keyword>
<protein>
    <recommendedName>
        <fullName evidence="2">FMN-binding domain-containing protein</fullName>
    </recommendedName>
</protein>
<feature type="transmembrane region" description="Helical" evidence="1">
    <location>
        <begin position="6"/>
        <end position="24"/>
    </location>
</feature>
<accession>A0A073IPL0</accession>
<dbReference type="EMBL" id="JMKI01000031">
    <property type="protein sequence ID" value="KEJ92308.1"/>
    <property type="molecule type" value="Genomic_DNA"/>
</dbReference>
<dbReference type="STRING" id="2754.EH55_04715"/>
<dbReference type="GO" id="GO:0016020">
    <property type="term" value="C:membrane"/>
    <property type="evidence" value="ECO:0007669"/>
    <property type="project" value="InterPro"/>
</dbReference>
<keyword evidence="1" id="KW-0472">Membrane</keyword>
<dbReference type="Pfam" id="PF04205">
    <property type="entry name" value="FMN_bind"/>
    <property type="match status" value="1"/>
</dbReference>
<dbReference type="GO" id="GO:0010181">
    <property type="term" value="F:FMN binding"/>
    <property type="evidence" value="ECO:0007669"/>
    <property type="project" value="InterPro"/>
</dbReference>
<evidence type="ECO:0000313" key="3">
    <source>
        <dbReference type="EMBL" id="KEJ92308.1"/>
    </source>
</evidence>